<dbReference type="GO" id="GO:0036440">
    <property type="term" value="F:citrate synthase activity"/>
    <property type="evidence" value="ECO:0007669"/>
    <property type="project" value="UniProtKB-EC"/>
</dbReference>
<dbReference type="Gene3D" id="1.10.580.10">
    <property type="entry name" value="Citrate Synthase, domain 1"/>
    <property type="match status" value="1"/>
</dbReference>
<dbReference type="NCBIfam" id="TIGR01800">
    <property type="entry name" value="cit_synth_II"/>
    <property type="match status" value="1"/>
</dbReference>
<dbReference type="InterPro" id="IPR002020">
    <property type="entry name" value="Citrate_synthase"/>
</dbReference>
<dbReference type="InterPro" id="IPR036969">
    <property type="entry name" value="Citrate_synthase_sf"/>
</dbReference>
<dbReference type="InterPro" id="IPR016143">
    <property type="entry name" value="Citrate_synth-like_sm_a-sub"/>
</dbReference>
<dbReference type="STRING" id="439481.Aboo_1467"/>
<evidence type="ECO:0000256" key="1">
    <source>
        <dbReference type="ARBA" id="ARBA00004751"/>
    </source>
</evidence>
<dbReference type="AlphaFoldDB" id="B5ICW7"/>
<dbReference type="Gene3D" id="1.10.230.10">
    <property type="entry name" value="Cytochrome P450-Terp, domain 2"/>
    <property type="match status" value="1"/>
</dbReference>
<keyword evidence="3" id="KW-0816">Tricarboxylic acid cycle</keyword>
<dbReference type="GO" id="GO:0006099">
    <property type="term" value="P:tricarboxylic acid cycle"/>
    <property type="evidence" value="ECO:0007669"/>
    <property type="project" value="UniProtKB-UniPathway"/>
</dbReference>
<dbReference type="EC" id="2.3.3.16" evidence="6"/>
<dbReference type="EMBL" id="CP001941">
    <property type="protein sequence ID" value="ADD09273.1"/>
    <property type="molecule type" value="Genomic_DNA"/>
</dbReference>
<dbReference type="eggNOG" id="arCOG04237">
    <property type="taxonomic scope" value="Archaea"/>
</dbReference>
<dbReference type="PIRSF" id="PIRSF001369">
    <property type="entry name" value="Citrate_synth"/>
    <property type="match status" value="1"/>
</dbReference>
<reference evidence="8" key="1">
    <citation type="submission" date="2010-02" db="EMBL/GenBank/DDBJ databases">
        <title>Complete sequence of Aciduliprofundum boonei T469.</title>
        <authorList>
            <consortium name="US DOE Joint Genome Institute"/>
            <person name="Lucas S."/>
            <person name="Copeland A."/>
            <person name="Lapidus A."/>
            <person name="Cheng J.-F."/>
            <person name="Bruce D."/>
            <person name="Goodwin L."/>
            <person name="Pitluck S."/>
            <person name="Saunders E."/>
            <person name="Detter J.C."/>
            <person name="Han C."/>
            <person name="Tapia R."/>
            <person name="Land M."/>
            <person name="Hauser L."/>
            <person name="Kyrpides N."/>
            <person name="Mikhailova N."/>
            <person name="Flores G."/>
            <person name="Reysenbach A.-L."/>
            <person name="Woyke T."/>
        </authorList>
    </citation>
    <scope>NUCLEOTIDE SEQUENCE</scope>
    <source>
        <strain evidence="8">T469</strain>
    </source>
</reference>
<dbReference type="GO" id="GO:0005975">
    <property type="term" value="P:carbohydrate metabolic process"/>
    <property type="evidence" value="ECO:0007669"/>
    <property type="project" value="TreeGrafter"/>
</dbReference>
<evidence type="ECO:0000256" key="6">
    <source>
        <dbReference type="PIRNR" id="PIRNR001369"/>
    </source>
</evidence>
<evidence type="ECO:0000256" key="3">
    <source>
        <dbReference type="ARBA" id="ARBA00022532"/>
    </source>
</evidence>
<dbReference type="PANTHER" id="PTHR11739">
    <property type="entry name" value="CITRATE SYNTHASE"/>
    <property type="match status" value="1"/>
</dbReference>
<dbReference type="PRINTS" id="PR00143">
    <property type="entry name" value="CITRTSNTHASE"/>
</dbReference>
<proteinExistence type="inferred from homology"/>
<comment type="catalytic activity">
    <reaction evidence="5 6">
        <text>oxaloacetate + acetyl-CoA + H2O = citrate + CoA + H(+)</text>
        <dbReference type="Rhea" id="RHEA:16845"/>
        <dbReference type="ChEBI" id="CHEBI:15377"/>
        <dbReference type="ChEBI" id="CHEBI:15378"/>
        <dbReference type="ChEBI" id="CHEBI:16452"/>
        <dbReference type="ChEBI" id="CHEBI:16947"/>
        <dbReference type="ChEBI" id="CHEBI:57287"/>
        <dbReference type="ChEBI" id="CHEBI:57288"/>
        <dbReference type="EC" id="2.3.3.16"/>
    </reaction>
</comment>
<comment type="pathway">
    <text evidence="1">Carbohydrate metabolism; tricarboxylic acid cycle; isocitrate from oxaloacetate: step 1/2.</text>
</comment>
<dbReference type="HOGENOM" id="CLU_025068_2_1_2"/>
<dbReference type="SUPFAM" id="SSF48256">
    <property type="entry name" value="Citrate synthase"/>
    <property type="match status" value="1"/>
</dbReference>
<evidence type="ECO:0000313" key="8">
    <source>
        <dbReference type="EMBL" id="ADD09273.1"/>
    </source>
</evidence>
<evidence type="ECO:0000256" key="7">
    <source>
        <dbReference type="RuleBase" id="RU000441"/>
    </source>
</evidence>
<evidence type="ECO:0000256" key="2">
    <source>
        <dbReference type="ARBA" id="ARBA00010566"/>
    </source>
</evidence>
<dbReference type="RefSeq" id="WP_008084012.1">
    <property type="nucleotide sequence ID" value="NC_013926.1"/>
</dbReference>
<keyword evidence="8" id="KW-0012">Acyltransferase</keyword>
<comment type="similarity">
    <text evidence="2 6 7">Belongs to the citrate synthase family.</text>
</comment>
<accession>B5ICW7</accession>
<keyword evidence="4 6" id="KW-0808">Transferase</keyword>
<evidence type="ECO:0000313" key="9">
    <source>
        <dbReference type="Proteomes" id="UP000001400"/>
    </source>
</evidence>
<dbReference type="FunFam" id="1.10.230.10:FF:000003">
    <property type="entry name" value="Citrate synthase"/>
    <property type="match status" value="1"/>
</dbReference>
<dbReference type="Proteomes" id="UP000001400">
    <property type="component" value="Chromosome"/>
</dbReference>
<sequence length="385" mass="43636">MGVLKEKGPIEYSKGLEGVIAALSSISAIDGKNGKLIYRGIPIEMLAKYSTYEETAYLLLYGELPTKEALEKFSAQMRELRVIPKKVEECIVELPPNPHPMDILKVALAHSALYDPDRQKCCREGVMRKVIRIIAQLPTMIAYYHRARTGQEVIPPDPELSHAANFLYMLHGKKPDEEEARIFDIALILHAEHGLNASTFAAMVTASTLSDINSALLSAIGALKGPLHGGANERVLKMLDEIGSPDKAEEYVLNALKEKRRIMGFGHRVYKTYDPRAKILKEYAEYLSDKYNDRKYIEIGERIENIMIRELGKKGIFPNVDFYSGIVYQFLGIPRDLFTPVFAMARSVGWAAHVCEYTANNRIFRPRAYYIGPDYVEYVQLEKRR</sequence>
<evidence type="ECO:0000256" key="4">
    <source>
        <dbReference type="ARBA" id="ARBA00022679"/>
    </source>
</evidence>
<dbReference type="KEGG" id="abi:Aboo_1467"/>
<keyword evidence="9" id="KW-1185">Reference proteome</keyword>
<name>B5ICW7_ACIB4</name>
<organism evidence="8 9">
    <name type="scientific">Aciduliprofundum boonei (strain DSM 19572 / T469)</name>
    <dbReference type="NCBI Taxonomy" id="439481"/>
    <lineage>
        <taxon>Archaea</taxon>
        <taxon>Methanobacteriati</taxon>
        <taxon>Thermoplasmatota</taxon>
        <taxon>DHVE2 group</taxon>
        <taxon>Candidatus Aciduliprofundum</taxon>
    </lineage>
</organism>
<dbReference type="InterPro" id="IPR011278">
    <property type="entry name" value="2-MeCitrate/Citrate_synth_II"/>
</dbReference>
<dbReference type="PANTHER" id="PTHR11739:SF4">
    <property type="entry name" value="CITRATE SYNTHASE, PEROXISOMAL"/>
    <property type="match status" value="1"/>
</dbReference>
<dbReference type="OrthoDB" id="21302at2157"/>
<dbReference type="InterPro" id="IPR019810">
    <property type="entry name" value="Citrate_synthase_AS"/>
</dbReference>
<dbReference type="InterPro" id="IPR024176">
    <property type="entry name" value="Citrate_synthase_bac-typ"/>
</dbReference>
<evidence type="ECO:0000256" key="5">
    <source>
        <dbReference type="ARBA" id="ARBA00049288"/>
    </source>
</evidence>
<dbReference type="GO" id="GO:0005829">
    <property type="term" value="C:cytosol"/>
    <property type="evidence" value="ECO:0007669"/>
    <property type="project" value="TreeGrafter"/>
</dbReference>
<dbReference type="GeneID" id="8828432"/>
<dbReference type="UniPathway" id="UPA00223"/>
<gene>
    <name evidence="8" type="ordered locus">Aboo_1467</name>
</gene>
<dbReference type="PROSITE" id="PS00480">
    <property type="entry name" value="CITRATE_SYNTHASE"/>
    <property type="match status" value="1"/>
</dbReference>
<dbReference type="InterPro" id="IPR016142">
    <property type="entry name" value="Citrate_synth-like_lrg_a-sub"/>
</dbReference>
<dbReference type="Pfam" id="PF00285">
    <property type="entry name" value="Citrate_synt"/>
    <property type="match status" value="1"/>
</dbReference>
<protein>
    <recommendedName>
        <fullName evidence="6 7">Citrate synthase</fullName>
        <ecNumber evidence="6">2.3.3.16</ecNumber>
    </recommendedName>
</protein>